<dbReference type="CDD" id="cd08232">
    <property type="entry name" value="idonate-5-DH"/>
    <property type="match status" value="1"/>
</dbReference>
<evidence type="ECO:0000256" key="5">
    <source>
        <dbReference type="ARBA" id="ARBA00023002"/>
    </source>
</evidence>
<dbReference type="InterPro" id="IPR013154">
    <property type="entry name" value="ADH-like_N"/>
</dbReference>
<dbReference type="Proteomes" id="UP001290861">
    <property type="component" value="Unassembled WGS sequence"/>
</dbReference>
<reference evidence="8 9" key="1">
    <citation type="journal article" date="2024" name="Appl. Environ. Microbiol.">
        <title>Pontiella agarivorans sp. nov., a novel marine anaerobic bacterium capable of degrading macroalgal polysaccharides and fixing nitrogen.</title>
        <authorList>
            <person name="Liu N."/>
            <person name="Kivenson V."/>
            <person name="Peng X."/>
            <person name="Cui Z."/>
            <person name="Lankiewicz T.S."/>
            <person name="Gosselin K.M."/>
            <person name="English C.J."/>
            <person name="Blair E.M."/>
            <person name="O'Malley M.A."/>
            <person name="Valentine D.L."/>
        </authorList>
    </citation>
    <scope>NUCLEOTIDE SEQUENCE [LARGE SCALE GENOMIC DNA]</scope>
    <source>
        <strain evidence="8 9">NLcol2</strain>
    </source>
</reference>
<dbReference type="PROSITE" id="PS00059">
    <property type="entry name" value="ADH_ZINC"/>
    <property type="match status" value="1"/>
</dbReference>
<organism evidence="8 9">
    <name type="scientific">Pontiella agarivorans</name>
    <dbReference type="NCBI Taxonomy" id="3038953"/>
    <lineage>
        <taxon>Bacteria</taxon>
        <taxon>Pseudomonadati</taxon>
        <taxon>Kiritimatiellota</taxon>
        <taxon>Kiritimatiellia</taxon>
        <taxon>Kiritimatiellales</taxon>
        <taxon>Pontiellaceae</taxon>
        <taxon>Pontiella</taxon>
    </lineage>
</organism>
<dbReference type="PANTHER" id="PTHR43161:SF9">
    <property type="entry name" value="SORBITOL DEHYDROGENASE"/>
    <property type="match status" value="1"/>
</dbReference>
<comment type="cofactor">
    <cofactor evidence="1 6">
        <name>Zn(2+)</name>
        <dbReference type="ChEBI" id="CHEBI:29105"/>
    </cofactor>
</comment>
<dbReference type="InterPro" id="IPR011032">
    <property type="entry name" value="GroES-like_sf"/>
</dbReference>
<dbReference type="InterPro" id="IPR013149">
    <property type="entry name" value="ADH-like_C"/>
</dbReference>
<name>A0ABU5MSA3_9BACT</name>
<accession>A0ABU5MSA3</accession>
<evidence type="ECO:0000256" key="4">
    <source>
        <dbReference type="ARBA" id="ARBA00022833"/>
    </source>
</evidence>
<evidence type="ECO:0000256" key="2">
    <source>
        <dbReference type="ARBA" id="ARBA00008072"/>
    </source>
</evidence>
<evidence type="ECO:0000256" key="3">
    <source>
        <dbReference type="ARBA" id="ARBA00022723"/>
    </source>
</evidence>
<gene>
    <name evidence="8" type="ORF">P9H32_00100</name>
</gene>
<evidence type="ECO:0000256" key="6">
    <source>
        <dbReference type="RuleBase" id="RU361277"/>
    </source>
</evidence>
<dbReference type="InterPro" id="IPR002328">
    <property type="entry name" value="ADH_Zn_CS"/>
</dbReference>
<keyword evidence="9" id="KW-1185">Reference proteome</keyword>
<dbReference type="InterPro" id="IPR036291">
    <property type="entry name" value="NAD(P)-bd_dom_sf"/>
</dbReference>
<keyword evidence="3 6" id="KW-0479">Metal-binding</keyword>
<comment type="caution">
    <text evidence="8">The sequence shown here is derived from an EMBL/GenBank/DDBJ whole genome shotgun (WGS) entry which is preliminary data.</text>
</comment>
<evidence type="ECO:0000259" key="7">
    <source>
        <dbReference type="SMART" id="SM00829"/>
    </source>
</evidence>
<keyword evidence="5" id="KW-0560">Oxidoreductase</keyword>
<dbReference type="Pfam" id="PF00107">
    <property type="entry name" value="ADH_zinc_N"/>
    <property type="match status" value="1"/>
</dbReference>
<dbReference type="Pfam" id="PF08240">
    <property type="entry name" value="ADH_N"/>
    <property type="match status" value="1"/>
</dbReference>
<dbReference type="SMART" id="SM00829">
    <property type="entry name" value="PKS_ER"/>
    <property type="match status" value="1"/>
</dbReference>
<evidence type="ECO:0000313" key="9">
    <source>
        <dbReference type="Proteomes" id="UP001290861"/>
    </source>
</evidence>
<feature type="domain" description="Enoyl reductase (ER)" evidence="7">
    <location>
        <begin position="10"/>
        <end position="336"/>
    </location>
</feature>
<dbReference type="PANTHER" id="PTHR43161">
    <property type="entry name" value="SORBITOL DEHYDROGENASE"/>
    <property type="match status" value="1"/>
</dbReference>
<proteinExistence type="inferred from homology"/>
<sequence>MDMQIWNLHGARDLRLETVALPVPGKGQALVRVERTGICGSDLHYFMHGRCGCFIPKNPFALGHEFSGTIEAVGEDVHREIGERVAVDPLQPCCSCSFCLTGRYNLCPNRKYIGSASTIPHQNGAFGQFVVVKSENCLELDDRISFEEGAMLEPLSVALHALKQSGGVTGRRVLISGGGPIGQLIALAARAWGALEVTMSDPRSFPQNYALQHGADRSIDPTDGTPADIDFDIVIEASGTAPALKSAFEWVRRGGTIVQVGTLPDQVELPANLIMAKELTIRGSIYSLNTFALGMEMIASGRINVMPLVTASVPFENLPEALALAESKGEHMKIQVMYS</sequence>
<dbReference type="SUPFAM" id="SSF51735">
    <property type="entry name" value="NAD(P)-binding Rossmann-fold domains"/>
    <property type="match status" value="1"/>
</dbReference>
<dbReference type="SUPFAM" id="SSF50129">
    <property type="entry name" value="GroES-like"/>
    <property type="match status" value="1"/>
</dbReference>
<dbReference type="Gene3D" id="3.40.50.720">
    <property type="entry name" value="NAD(P)-binding Rossmann-like Domain"/>
    <property type="match status" value="1"/>
</dbReference>
<keyword evidence="4 6" id="KW-0862">Zinc</keyword>
<dbReference type="EMBL" id="JARVCO010000002">
    <property type="protein sequence ID" value="MDZ8117011.1"/>
    <property type="molecule type" value="Genomic_DNA"/>
</dbReference>
<dbReference type="InterPro" id="IPR020843">
    <property type="entry name" value="ER"/>
</dbReference>
<evidence type="ECO:0000256" key="1">
    <source>
        <dbReference type="ARBA" id="ARBA00001947"/>
    </source>
</evidence>
<evidence type="ECO:0000313" key="8">
    <source>
        <dbReference type="EMBL" id="MDZ8117011.1"/>
    </source>
</evidence>
<dbReference type="RefSeq" id="WP_322606817.1">
    <property type="nucleotide sequence ID" value="NZ_JARVCO010000002.1"/>
</dbReference>
<comment type="similarity">
    <text evidence="2 6">Belongs to the zinc-containing alcohol dehydrogenase family.</text>
</comment>
<protein>
    <submittedName>
        <fullName evidence="8">L-idonate 5-dehydrogenase</fullName>
    </submittedName>
</protein>
<dbReference type="Gene3D" id="3.90.180.10">
    <property type="entry name" value="Medium-chain alcohol dehydrogenases, catalytic domain"/>
    <property type="match status" value="1"/>
</dbReference>